<dbReference type="VEuPathDB" id="FungiDB:DIURU_002485"/>
<evidence type="ECO:0000256" key="5">
    <source>
        <dbReference type="ARBA" id="ARBA00022989"/>
    </source>
</evidence>
<evidence type="ECO:0000256" key="3">
    <source>
        <dbReference type="ARBA" id="ARBA00022448"/>
    </source>
</evidence>
<evidence type="ECO:0000313" key="10">
    <source>
        <dbReference type="Proteomes" id="UP000449547"/>
    </source>
</evidence>
<dbReference type="GeneID" id="54781136"/>
<dbReference type="RefSeq" id="XP_034012737.1">
    <property type="nucleotide sequence ID" value="XM_034155141.1"/>
</dbReference>
<accession>A0A642UQ26</accession>
<feature type="transmembrane region" description="Helical" evidence="7">
    <location>
        <begin position="369"/>
        <end position="390"/>
    </location>
</feature>
<protein>
    <recommendedName>
        <fullName evidence="8">Sodium/calcium exchanger membrane region domain-containing protein</fullName>
    </recommendedName>
</protein>
<dbReference type="OrthoDB" id="407410at2759"/>
<dbReference type="PANTHER" id="PTHR12266">
    <property type="entry name" value="NA+/CA2+ K+ INDEPENDENT EXCHANGER"/>
    <property type="match status" value="1"/>
</dbReference>
<dbReference type="Pfam" id="PF01699">
    <property type="entry name" value="Na_Ca_ex"/>
    <property type="match status" value="2"/>
</dbReference>
<evidence type="ECO:0000313" key="9">
    <source>
        <dbReference type="EMBL" id="KAA8903323.1"/>
    </source>
</evidence>
<dbReference type="GO" id="GO:0008324">
    <property type="term" value="F:monoatomic cation transmembrane transporter activity"/>
    <property type="evidence" value="ECO:0007669"/>
    <property type="project" value="TreeGrafter"/>
</dbReference>
<feature type="domain" description="Sodium/calcium exchanger membrane region" evidence="8">
    <location>
        <begin position="277"/>
        <end position="416"/>
    </location>
</feature>
<comment type="caution">
    <text evidence="9">The sequence shown here is derived from an EMBL/GenBank/DDBJ whole genome shotgun (WGS) entry which is preliminary data.</text>
</comment>
<evidence type="ECO:0000259" key="8">
    <source>
        <dbReference type="Pfam" id="PF01699"/>
    </source>
</evidence>
<sequence>MMSIIVSNYMLVNLEYIARVLSVNQEVMSFILVPLGNSFPDLISYYIAFNSNSPDLVVGQLSGSLTILFTVVFGLIALVYPFTVTQPKSLTIDMTAVGVVIVVFALVLSDGKITRGECWGLTSIYVVYVASVYIFDKNKIEEFQDEMEDLAEGTEELPHYGSVPLKPDLDTETFTSMEMFVASLDLCLSVLIPLVEPSQVHSLFSIKERFVNSPLHKHWLTAMTVIILDYEYFEVWNPQIIVPIIVAAMLVVEVCGRWLPEKLNNIVVAMAGVTIPLMIMSNISIEILQVLKNLGLIWRISEFLLGLLVFSISNSLNDLITNLSLAYHKPIYGVNACLGTPMLNISLGVGLNGLLVLYQRGQSWFEFHLHNRVVFVSSLLVMIMPCLYLYLRGNNWRFDRRLGLILLVVYFITIAIEGVALTTL</sequence>
<keyword evidence="5 7" id="KW-1133">Transmembrane helix</keyword>
<evidence type="ECO:0000256" key="2">
    <source>
        <dbReference type="ARBA" id="ARBA00008170"/>
    </source>
</evidence>
<proteinExistence type="inferred from homology"/>
<comment type="similarity">
    <text evidence="2">Belongs to the Ca(2+):cation antiporter (CaCA) (TC 2.A.19) family.</text>
</comment>
<reference evidence="9 10" key="1">
    <citation type="submission" date="2019-07" db="EMBL/GenBank/DDBJ databases">
        <title>Genome assembly of two rare yeast pathogens: Diutina rugosa and Trichomonascus ciferrii.</title>
        <authorList>
            <person name="Mixao V."/>
            <person name="Saus E."/>
            <person name="Hansen A."/>
            <person name="Lass-Flor C."/>
            <person name="Gabaldon T."/>
        </authorList>
    </citation>
    <scope>NUCLEOTIDE SEQUENCE [LARGE SCALE GENOMIC DNA]</scope>
    <source>
        <strain evidence="9 10">CBS 613</strain>
    </source>
</reference>
<evidence type="ECO:0000256" key="6">
    <source>
        <dbReference type="ARBA" id="ARBA00023136"/>
    </source>
</evidence>
<feature type="transmembrane region" description="Helical" evidence="7">
    <location>
        <begin position="332"/>
        <end position="357"/>
    </location>
</feature>
<keyword evidence="4 7" id="KW-0812">Transmembrane</keyword>
<feature type="transmembrane region" description="Helical" evidence="7">
    <location>
        <begin position="297"/>
        <end position="320"/>
    </location>
</feature>
<comment type="subcellular location">
    <subcellularLocation>
        <location evidence="1">Membrane</location>
        <topology evidence="1">Multi-pass membrane protein</topology>
    </subcellularLocation>
</comment>
<dbReference type="OMA" id="LGYIVCP"/>
<feature type="domain" description="Sodium/calcium exchanger membrane region" evidence="8">
    <location>
        <begin position="3"/>
        <end position="132"/>
    </location>
</feature>
<dbReference type="InterPro" id="IPR051359">
    <property type="entry name" value="CaCA_antiporter"/>
</dbReference>
<feature type="transmembrane region" description="Helical" evidence="7">
    <location>
        <begin position="89"/>
        <end position="109"/>
    </location>
</feature>
<feature type="transmembrane region" description="Helical" evidence="7">
    <location>
        <begin position="61"/>
        <end position="83"/>
    </location>
</feature>
<evidence type="ECO:0000256" key="4">
    <source>
        <dbReference type="ARBA" id="ARBA00022692"/>
    </source>
</evidence>
<gene>
    <name evidence="9" type="ORF">DIURU_002485</name>
</gene>
<dbReference type="GO" id="GO:0016020">
    <property type="term" value="C:membrane"/>
    <property type="evidence" value="ECO:0007669"/>
    <property type="project" value="UniProtKB-SubCell"/>
</dbReference>
<dbReference type="EMBL" id="SWFT01000069">
    <property type="protein sequence ID" value="KAA8903323.1"/>
    <property type="molecule type" value="Genomic_DNA"/>
</dbReference>
<keyword evidence="3" id="KW-0813">Transport</keyword>
<dbReference type="Gene3D" id="1.20.1420.30">
    <property type="entry name" value="NCX, central ion-binding region"/>
    <property type="match status" value="2"/>
</dbReference>
<feature type="transmembrane region" description="Helical" evidence="7">
    <location>
        <begin position="118"/>
        <end position="135"/>
    </location>
</feature>
<name>A0A642UQ26_DIURU</name>
<keyword evidence="6 7" id="KW-0472">Membrane</keyword>
<dbReference type="AlphaFoldDB" id="A0A642UQ26"/>
<feature type="transmembrane region" description="Helical" evidence="7">
    <location>
        <begin position="266"/>
        <end position="285"/>
    </location>
</feature>
<evidence type="ECO:0000256" key="1">
    <source>
        <dbReference type="ARBA" id="ARBA00004141"/>
    </source>
</evidence>
<dbReference type="GO" id="GO:0006874">
    <property type="term" value="P:intracellular calcium ion homeostasis"/>
    <property type="evidence" value="ECO:0007669"/>
    <property type="project" value="TreeGrafter"/>
</dbReference>
<dbReference type="PANTHER" id="PTHR12266:SF0">
    <property type="entry name" value="MITOCHONDRIAL SODIUM_CALCIUM EXCHANGER PROTEIN"/>
    <property type="match status" value="1"/>
</dbReference>
<organism evidence="9 10">
    <name type="scientific">Diutina rugosa</name>
    <name type="common">Yeast</name>
    <name type="synonym">Candida rugosa</name>
    <dbReference type="NCBI Taxonomy" id="5481"/>
    <lineage>
        <taxon>Eukaryota</taxon>
        <taxon>Fungi</taxon>
        <taxon>Dikarya</taxon>
        <taxon>Ascomycota</taxon>
        <taxon>Saccharomycotina</taxon>
        <taxon>Pichiomycetes</taxon>
        <taxon>Debaryomycetaceae</taxon>
        <taxon>Diutina</taxon>
    </lineage>
</organism>
<feature type="transmembrane region" description="Helical" evidence="7">
    <location>
        <begin position="239"/>
        <end position="259"/>
    </location>
</feature>
<feature type="transmembrane region" description="Helical" evidence="7">
    <location>
        <begin position="27"/>
        <end position="49"/>
    </location>
</feature>
<feature type="transmembrane region" description="Helical" evidence="7">
    <location>
        <begin position="402"/>
        <end position="421"/>
    </location>
</feature>
<evidence type="ECO:0000256" key="7">
    <source>
        <dbReference type="SAM" id="Phobius"/>
    </source>
</evidence>
<dbReference type="Proteomes" id="UP000449547">
    <property type="component" value="Unassembled WGS sequence"/>
</dbReference>
<dbReference type="InterPro" id="IPR004837">
    <property type="entry name" value="NaCa_Exmemb"/>
</dbReference>
<dbReference type="InterPro" id="IPR044880">
    <property type="entry name" value="NCX_ion-bd_dom_sf"/>
</dbReference>
<keyword evidence="10" id="KW-1185">Reference proteome</keyword>